<evidence type="ECO:0000313" key="2">
    <source>
        <dbReference type="EnsemblPlants" id="Bo9g088080.1"/>
    </source>
</evidence>
<reference evidence="2" key="2">
    <citation type="submission" date="2015-03" db="UniProtKB">
        <authorList>
            <consortium name="EnsemblPlants"/>
        </authorList>
    </citation>
    <scope>IDENTIFICATION</scope>
</reference>
<accession>A0A0D3E8V4</accession>
<dbReference type="Pfam" id="PF13952">
    <property type="entry name" value="DUF4216"/>
    <property type="match status" value="1"/>
</dbReference>
<keyword evidence="3" id="KW-1185">Reference proteome</keyword>
<name>A0A0D3E8V4_BRAOL</name>
<dbReference type="InterPro" id="IPR025312">
    <property type="entry name" value="DUF4216"/>
</dbReference>
<sequence>MSRGFYEEIRFPRKLDVNVACTLRGNILRLLSKEILNPPPGILKLKCVIFKCEWFDPVVNRGVRFNKFGVVDVNGGRRYNKFEPFILHKQTKLASFYTLG</sequence>
<dbReference type="Proteomes" id="UP000032141">
    <property type="component" value="Chromosome C9"/>
</dbReference>
<organism evidence="2 3">
    <name type="scientific">Brassica oleracea var. oleracea</name>
    <dbReference type="NCBI Taxonomy" id="109376"/>
    <lineage>
        <taxon>Eukaryota</taxon>
        <taxon>Viridiplantae</taxon>
        <taxon>Streptophyta</taxon>
        <taxon>Embryophyta</taxon>
        <taxon>Tracheophyta</taxon>
        <taxon>Spermatophyta</taxon>
        <taxon>Magnoliopsida</taxon>
        <taxon>eudicotyledons</taxon>
        <taxon>Gunneridae</taxon>
        <taxon>Pentapetalae</taxon>
        <taxon>rosids</taxon>
        <taxon>malvids</taxon>
        <taxon>Brassicales</taxon>
        <taxon>Brassicaceae</taxon>
        <taxon>Brassiceae</taxon>
        <taxon>Brassica</taxon>
    </lineage>
</organism>
<feature type="domain" description="DUF4216" evidence="1">
    <location>
        <begin position="46"/>
        <end position="93"/>
    </location>
</feature>
<dbReference type="EnsemblPlants" id="Bo9g088080.1">
    <property type="protein sequence ID" value="Bo9g088080.1"/>
    <property type="gene ID" value="Bo9g088080"/>
</dbReference>
<reference evidence="2 3" key="1">
    <citation type="journal article" date="2014" name="Genome Biol.">
        <title>Transcriptome and methylome profiling reveals relics of genome dominance in the mesopolyploid Brassica oleracea.</title>
        <authorList>
            <person name="Parkin I.A."/>
            <person name="Koh C."/>
            <person name="Tang H."/>
            <person name="Robinson S.J."/>
            <person name="Kagale S."/>
            <person name="Clarke W.E."/>
            <person name="Town C.D."/>
            <person name="Nixon J."/>
            <person name="Krishnakumar V."/>
            <person name="Bidwell S.L."/>
            <person name="Denoeud F."/>
            <person name="Belcram H."/>
            <person name="Links M.G."/>
            <person name="Just J."/>
            <person name="Clarke C."/>
            <person name="Bender T."/>
            <person name="Huebert T."/>
            <person name="Mason A.S."/>
            <person name="Pires J.C."/>
            <person name="Barker G."/>
            <person name="Moore J."/>
            <person name="Walley P.G."/>
            <person name="Manoli S."/>
            <person name="Batley J."/>
            <person name="Edwards D."/>
            <person name="Nelson M.N."/>
            <person name="Wang X."/>
            <person name="Paterson A.H."/>
            <person name="King G."/>
            <person name="Bancroft I."/>
            <person name="Chalhoub B."/>
            <person name="Sharpe A.G."/>
        </authorList>
    </citation>
    <scope>NUCLEOTIDE SEQUENCE</scope>
    <source>
        <strain evidence="2 3">cv. TO1000</strain>
    </source>
</reference>
<evidence type="ECO:0000259" key="1">
    <source>
        <dbReference type="Pfam" id="PF13952"/>
    </source>
</evidence>
<dbReference type="HOGENOM" id="CLU_2310002_0_0_1"/>
<proteinExistence type="predicted"/>
<evidence type="ECO:0000313" key="3">
    <source>
        <dbReference type="Proteomes" id="UP000032141"/>
    </source>
</evidence>
<protein>
    <recommendedName>
        <fullName evidence="1">DUF4216 domain-containing protein</fullName>
    </recommendedName>
</protein>
<dbReference type="AlphaFoldDB" id="A0A0D3E8V4"/>
<dbReference type="Gramene" id="Bo9g088080.1">
    <property type="protein sequence ID" value="Bo9g088080.1"/>
    <property type="gene ID" value="Bo9g088080"/>
</dbReference>